<evidence type="ECO:0000313" key="2">
    <source>
        <dbReference type="Proteomes" id="UP000239522"/>
    </source>
</evidence>
<gene>
    <name evidence="1" type="ORF">BST83_10260</name>
</gene>
<comment type="caution">
    <text evidence="1">The sequence shown here is derived from an EMBL/GenBank/DDBJ whole genome shotgun (WGS) entry which is preliminary data.</text>
</comment>
<name>A0A2S7KXY8_9FLAO</name>
<protein>
    <submittedName>
        <fullName evidence="1">Uncharacterized protein</fullName>
    </submittedName>
</protein>
<proteinExistence type="predicted"/>
<accession>A0A2S7KXY8</accession>
<reference evidence="1 2" key="1">
    <citation type="submission" date="2016-11" db="EMBL/GenBank/DDBJ databases">
        <title>Trade-off between light-utilization and light-protection in marine flavobacteria.</title>
        <authorList>
            <person name="Kumagai Y."/>
        </authorList>
    </citation>
    <scope>NUCLEOTIDE SEQUENCE [LARGE SCALE GENOMIC DNA]</scope>
    <source>
        <strain evidence="1 2">ATCC 700397</strain>
    </source>
</reference>
<sequence length="101" mass="11908">MPLSNSIKGLQNIKSMQTVNKSGIPNKEGSDFLKLYILDKEKGRLQKEEIRAIHRLEVIQKRLNEIQEISNENIDLKQHIEKTKKTDRNNKENWQTMSIDY</sequence>
<dbReference type="Proteomes" id="UP000239522">
    <property type="component" value="Unassembled WGS sequence"/>
</dbReference>
<dbReference type="EMBL" id="MQUA01000013">
    <property type="protein sequence ID" value="PQB07501.1"/>
    <property type="molecule type" value="Genomic_DNA"/>
</dbReference>
<dbReference type="AlphaFoldDB" id="A0A2S7KXY8"/>
<dbReference type="RefSeq" id="WP_104809710.1">
    <property type="nucleotide sequence ID" value="NZ_MQUA01000013.1"/>
</dbReference>
<dbReference type="OrthoDB" id="1453894at2"/>
<evidence type="ECO:0000313" key="1">
    <source>
        <dbReference type="EMBL" id="PQB07501.1"/>
    </source>
</evidence>
<keyword evidence="2" id="KW-1185">Reference proteome</keyword>
<organism evidence="1 2">
    <name type="scientific">Polaribacter filamentus</name>
    <dbReference type="NCBI Taxonomy" id="53483"/>
    <lineage>
        <taxon>Bacteria</taxon>
        <taxon>Pseudomonadati</taxon>
        <taxon>Bacteroidota</taxon>
        <taxon>Flavobacteriia</taxon>
        <taxon>Flavobacteriales</taxon>
        <taxon>Flavobacteriaceae</taxon>
    </lineage>
</organism>